<feature type="domain" description="DUF397" evidence="1">
    <location>
        <begin position="50"/>
        <end position="101"/>
    </location>
</feature>
<comment type="caution">
    <text evidence="2">The sequence shown here is derived from an EMBL/GenBank/DDBJ whole genome shotgun (WGS) entry which is preliminary data.</text>
</comment>
<feature type="domain" description="DUF397" evidence="1">
    <location>
        <begin position="30"/>
        <end position="48"/>
    </location>
</feature>
<dbReference type="EMBL" id="JAAGLQ010000024">
    <property type="protein sequence ID" value="NEA14199.1"/>
    <property type="molecule type" value="Genomic_DNA"/>
</dbReference>
<reference evidence="2 3" key="1">
    <citation type="submission" date="2020-01" db="EMBL/GenBank/DDBJ databases">
        <title>Insect and environment-associated Actinomycetes.</title>
        <authorList>
            <person name="Currrie C."/>
            <person name="Chevrette M."/>
            <person name="Carlson C."/>
            <person name="Stubbendieck R."/>
            <person name="Wendt-Pienkowski E."/>
        </authorList>
    </citation>
    <scope>NUCLEOTIDE SEQUENCE [LARGE SCALE GENOMIC DNA]</scope>
    <source>
        <strain evidence="2 3">SID11342</strain>
    </source>
</reference>
<dbReference type="Pfam" id="PF04149">
    <property type="entry name" value="DUF397"/>
    <property type="match status" value="2"/>
</dbReference>
<dbReference type="AlphaFoldDB" id="A0A6N9TUF2"/>
<evidence type="ECO:0000313" key="3">
    <source>
        <dbReference type="Proteomes" id="UP000471293"/>
    </source>
</evidence>
<proteinExistence type="predicted"/>
<evidence type="ECO:0000313" key="2">
    <source>
        <dbReference type="EMBL" id="NEA14199.1"/>
    </source>
</evidence>
<dbReference type="RefSeq" id="WP_164342115.1">
    <property type="nucleotide sequence ID" value="NZ_JAAGLQ010000024.1"/>
</dbReference>
<dbReference type="Proteomes" id="UP000471293">
    <property type="component" value="Unassembled WGS sequence"/>
</dbReference>
<sequence length="104" mass="10932">MRADHGTTLAWMKSSYSASEGGACLEVAYRWRKSSHSSDQGGNCLEVAYHWHKSTHSSDQGGACLEVAAHPAAVHIRDSKAVDGPVLTVPPAAWAAFLGGVGGR</sequence>
<gene>
    <name evidence="2" type="ORF">G3I29_01295</name>
</gene>
<accession>A0A6N9TUF2</accession>
<evidence type="ECO:0000259" key="1">
    <source>
        <dbReference type="Pfam" id="PF04149"/>
    </source>
</evidence>
<protein>
    <submittedName>
        <fullName evidence="2">DUF397 domain-containing protein</fullName>
    </submittedName>
</protein>
<name>A0A6N9TUF2_STRHA</name>
<organism evidence="2 3">
    <name type="scientific">Streptomyces halstedii</name>
    <dbReference type="NCBI Taxonomy" id="1944"/>
    <lineage>
        <taxon>Bacteria</taxon>
        <taxon>Bacillati</taxon>
        <taxon>Actinomycetota</taxon>
        <taxon>Actinomycetes</taxon>
        <taxon>Kitasatosporales</taxon>
        <taxon>Streptomycetaceae</taxon>
        <taxon>Streptomyces</taxon>
    </lineage>
</organism>
<dbReference type="InterPro" id="IPR007278">
    <property type="entry name" value="DUF397"/>
</dbReference>